<dbReference type="Proteomes" id="UP001595880">
    <property type="component" value="Unassembled WGS sequence"/>
</dbReference>
<comment type="caution">
    <text evidence="2">The sequence shown here is derived from an EMBL/GenBank/DDBJ whole genome shotgun (WGS) entry which is preliminary data.</text>
</comment>
<evidence type="ECO:0000256" key="1">
    <source>
        <dbReference type="SAM" id="Coils"/>
    </source>
</evidence>
<evidence type="ECO:0000313" key="2">
    <source>
        <dbReference type="EMBL" id="MFC4387750.1"/>
    </source>
</evidence>
<reference evidence="3" key="1">
    <citation type="journal article" date="2019" name="Int. J. Syst. Evol. Microbiol.">
        <title>The Global Catalogue of Microorganisms (GCM) 10K type strain sequencing project: providing services to taxonomists for standard genome sequencing and annotation.</title>
        <authorList>
            <consortium name="The Broad Institute Genomics Platform"/>
            <consortium name="The Broad Institute Genome Sequencing Center for Infectious Disease"/>
            <person name="Wu L."/>
            <person name="Ma J."/>
        </authorList>
    </citation>
    <scope>NUCLEOTIDE SEQUENCE [LARGE SCALE GENOMIC DNA]</scope>
    <source>
        <strain evidence="3">KACC 14058</strain>
    </source>
</reference>
<keyword evidence="3" id="KW-1185">Reference proteome</keyword>
<feature type="coiled-coil region" evidence="1">
    <location>
        <begin position="7"/>
        <end position="41"/>
    </location>
</feature>
<sequence length="67" mass="8038">MEKFNRETMLKVRLHQAEQKRKEATRELLRTLCEIDDLQSQMDDAKLYDTSREQVNRLLTDEQGNVQ</sequence>
<proteinExistence type="predicted"/>
<keyword evidence="1" id="KW-0175">Coiled coil</keyword>
<evidence type="ECO:0000313" key="3">
    <source>
        <dbReference type="Proteomes" id="UP001595880"/>
    </source>
</evidence>
<accession>A0ABV8VUS2</accession>
<name>A0ABV8VUS2_9BACI</name>
<organism evidence="2 3">
    <name type="scientific">Gracilibacillus marinus</name>
    <dbReference type="NCBI Taxonomy" id="630535"/>
    <lineage>
        <taxon>Bacteria</taxon>
        <taxon>Bacillati</taxon>
        <taxon>Bacillota</taxon>
        <taxon>Bacilli</taxon>
        <taxon>Bacillales</taxon>
        <taxon>Bacillaceae</taxon>
        <taxon>Gracilibacillus</taxon>
    </lineage>
</organism>
<protein>
    <submittedName>
        <fullName evidence="2">Uncharacterized protein</fullName>
    </submittedName>
</protein>
<dbReference type="EMBL" id="JBHSDV010000002">
    <property type="protein sequence ID" value="MFC4387750.1"/>
    <property type="molecule type" value="Genomic_DNA"/>
</dbReference>
<gene>
    <name evidence="2" type="ORF">ACFOZ1_07970</name>
</gene>
<dbReference type="RefSeq" id="WP_390198200.1">
    <property type="nucleotide sequence ID" value="NZ_JBHSDV010000002.1"/>
</dbReference>